<dbReference type="InterPro" id="IPR011059">
    <property type="entry name" value="Metal-dep_hydrolase_composite"/>
</dbReference>
<evidence type="ECO:0000256" key="1">
    <source>
        <dbReference type="ARBA" id="ARBA00004984"/>
    </source>
</evidence>
<evidence type="ECO:0000256" key="7">
    <source>
        <dbReference type="NCBIfam" id="TIGR02967"/>
    </source>
</evidence>
<keyword evidence="4 8" id="KW-0479">Metal-binding</keyword>
<comment type="caution">
    <text evidence="10">The sequence shown here is derived from an EMBL/GenBank/DDBJ whole genome shotgun (WGS) entry which is preliminary data.</text>
</comment>
<comment type="cofactor">
    <cofactor evidence="8">
        <name>Zn(2+)</name>
        <dbReference type="ChEBI" id="CHEBI:29105"/>
    </cofactor>
    <text evidence="8">Binds 1 zinc ion per subunit.</text>
</comment>
<dbReference type="SUPFAM" id="SSF51338">
    <property type="entry name" value="Composite domain of metallo-dependent hydrolases"/>
    <property type="match status" value="1"/>
</dbReference>
<protein>
    <recommendedName>
        <fullName evidence="3 7">Guanine deaminase</fullName>
        <shortName evidence="8">Guanase</shortName>
        <ecNumber evidence="3 7">3.5.4.3</ecNumber>
    </recommendedName>
    <alternativeName>
        <fullName evidence="8">Guanine aminohydrolase</fullName>
    </alternativeName>
</protein>
<evidence type="ECO:0000256" key="8">
    <source>
        <dbReference type="RuleBase" id="RU366009"/>
    </source>
</evidence>
<evidence type="ECO:0000256" key="2">
    <source>
        <dbReference type="ARBA" id="ARBA00006745"/>
    </source>
</evidence>
<evidence type="ECO:0000313" key="10">
    <source>
        <dbReference type="EMBL" id="PSJ65717.1"/>
    </source>
</evidence>
<evidence type="ECO:0000256" key="4">
    <source>
        <dbReference type="ARBA" id="ARBA00022723"/>
    </source>
</evidence>
<comment type="similarity">
    <text evidence="2 8">Belongs to the metallo-dependent hydrolases superfamily. ATZ/TRZ family.</text>
</comment>
<keyword evidence="6 8" id="KW-0862">Zinc</keyword>
<dbReference type="PANTHER" id="PTHR11271">
    <property type="entry name" value="GUANINE DEAMINASE"/>
    <property type="match status" value="1"/>
</dbReference>
<accession>A0A2P7STE5</accession>
<comment type="catalytic activity">
    <reaction evidence="8">
        <text>guanine + H2O + H(+) = xanthine + NH4(+)</text>
        <dbReference type="Rhea" id="RHEA:14665"/>
        <dbReference type="ChEBI" id="CHEBI:15377"/>
        <dbReference type="ChEBI" id="CHEBI:15378"/>
        <dbReference type="ChEBI" id="CHEBI:16235"/>
        <dbReference type="ChEBI" id="CHEBI:17712"/>
        <dbReference type="ChEBI" id="CHEBI:28938"/>
        <dbReference type="EC" id="3.5.4.3"/>
    </reaction>
</comment>
<dbReference type="SUPFAM" id="SSF51556">
    <property type="entry name" value="Metallo-dependent hydrolases"/>
    <property type="match status" value="1"/>
</dbReference>
<evidence type="ECO:0000256" key="5">
    <source>
        <dbReference type="ARBA" id="ARBA00022801"/>
    </source>
</evidence>
<dbReference type="InterPro" id="IPR051607">
    <property type="entry name" value="Metallo-dep_hydrolases"/>
</dbReference>
<dbReference type="NCBIfam" id="TIGR02967">
    <property type="entry name" value="guan_deamin"/>
    <property type="match status" value="1"/>
</dbReference>
<evidence type="ECO:0000313" key="11">
    <source>
        <dbReference type="Proteomes" id="UP000241229"/>
    </source>
</evidence>
<feature type="domain" description="Amidohydrolase-related" evidence="9">
    <location>
        <begin position="67"/>
        <end position="447"/>
    </location>
</feature>
<comment type="function">
    <text evidence="8">Catalyzes the hydrolytic deamination of guanine, producing xanthine and ammonia.</text>
</comment>
<dbReference type="InterPro" id="IPR014311">
    <property type="entry name" value="Guanine_deaminase"/>
</dbReference>
<dbReference type="UniPathway" id="UPA00603">
    <property type="reaction ID" value="UER00660"/>
</dbReference>
<dbReference type="PANTHER" id="PTHR11271:SF6">
    <property type="entry name" value="GUANINE DEAMINASE"/>
    <property type="match status" value="1"/>
</dbReference>
<dbReference type="Gene3D" id="2.30.40.10">
    <property type="entry name" value="Urease, subunit C, domain 1"/>
    <property type="match status" value="1"/>
</dbReference>
<organism evidence="10 11">
    <name type="scientific">Kumtagia ephedrae</name>
    <dbReference type="NCBI Taxonomy" id="2116701"/>
    <lineage>
        <taxon>Bacteria</taxon>
        <taxon>Pseudomonadati</taxon>
        <taxon>Pseudomonadota</taxon>
        <taxon>Alphaproteobacteria</taxon>
        <taxon>Hyphomicrobiales</taxon>
        <taxon>Phyllobacteriaceae</taxon>
        <taxon>Kumtagia</taxon>
    </lineage>
</organism>
<reference evidence="10 11" key="1">
    <citation type="submission" date="2018-03" db="EMBL/GenBank/DDBJ databases">
        <title>The draft genome of Mesorhizobium sp. 6GN-30.</title>
        <authorList>
            <person name="Liu L."/>
            <person name="Li L."/>
            <person name="Wang T."/>
            <person name="Zhang X."/>
            <person name="Liang L."/>
        </authorList>
    </citation>
    <scope>NUCLEOTIDE SEQUENCE [LARGE SCALE GENOMIC DNA]</scope>
    <source>
        <strain evidence="10 11">6GN30</strain>
    </source>
</reference>
<dbReference type="AlphaFoldDB" id="A0A2P7STE5"/>
<dbReference type="Proteomes" id="UP000241229">
    <property type="component" value="Unassembled WGS sequence"/>
</dbReference>
<evidence type="ECO:0000256" key="3">
    <source>
        <dbReference type="ARBA" id="ARBA00012781"/>
    </source>
</evidence>
<proteinExistence type="inferred from homology"/>
<dbReference type="OrthoDB" id="9787621at2"/>
<evidence type="ECO:0000256" key="6">
    <source>
        <dbReference type="ARBA" id="ARBA00022833"/>
    </source>
</evidence>
<dbReference type="EMBL" id="PXYK01000001">
    <property type="protein sequence ID" value="PSJ65717.1"/>
    <property type="molecule type" value="Genomic_DNA"/>
</dbReference>
<gene>
    <name evidence="10" type="primary">guaD</name>
    <name evidence="10" type="ORF">C7I84_00915</name>
</gene>
<dbReference type="GO" id="GO:0006147">
    <property type="term" value="P:guanine catabolic process"/>
    <property type="evidence" value="ECO:0007669"/>
    <property type="project" value="UniProtKB-UniRule"/>
</dbReference>
<dbReference type="Pfam" id="PF01979">
    <property type="entry name" value="Amidohydro_1"/>
    <property type="match status" value="1"/>
</dbReference>
<dbReference type="EC" id="3.5.4.3" evidence="3 7"/>
<dbReference type="GO" id="GO:0008892">
    <property type="term" value="F:guanine deaminase activity"/>
    <property type="evidence" value="ECO:0007669"/>
    <property type="project" value="UniProtKB-UniRule"/>
</dbReference>
<dbReference type="InterPro" id="IPR006680">
    <property type="entry name" value="Amidohydro-rel"/>
</dbReference>
<dbReference type="GO" id="GO:0008270">
    <property type="term" value="F:zinc ion binding"/>
    <property type="evidence" value="ECO:0007669"/>
    <property type="project" value="UniProtKB-UniRule"/>
</dbReference>
<name>A0A2P7STE5_9HYPH</name>
<dbReference type="GO" id="GO:0005829">
    <property type="term" value="C:cytosol"/>
    <property type="evidence" value="ECO:0007669"/>
    <property type="project" value="TreeGrafter"/>
</dbReference>
<dbReference type="InterPro" id="IPR032466">
    <property type="entry name" value="Metal_Hydrolase"/>
</dbReference>
<evidence type="ECO:0000259" key="9">
    <source>
        <dbReference type="Pfam" id="PF01979"/>
    </source>
</evidence>
<dbReference type="Gene3D" id="3.20.20.140">
    <property type="entry name" value="Metal-dependent hydrolases"/>
    <property type="match status" value="1"/>
</dbReference>
<sequence>MRDKVIFGTAFHTPARGRLEVLRDALIVVAGDGRITEVIAQGSGDHDAARARAAEQGRLVELGAGEVLLPGLVDLHIHAPQWPQLGKALDVPLEVWLRKHTFPLEARYADVAFARTIYDDLVSGLVANGTTTAVYFATIHMEASLALAEICRARGQRAFVGKVAMDDPDQCPPFYRDENAATALDEMRRFIEAVRAIAPGGDALVHPIITPRFIPSCTDELLAALGRLAAETGCLVQTHCSESDWEKSFVEQRFGRSDAAVLAGFGLLRQHTVLAHSNFVSDDDLDLIRARGAAVAHCPLSNAYFAEAVFPLREALDRNVRVGLGTDISGGHSPSLLDGCRHALMAGRMRQGGVDAGLPRDRRGVADARITVAEAFWLATAGGGEALGLDVGKFAAGCKFDALRIDVEADGSNVRVWPDLDEPEDVFQKIVLNAGRANIRQVWVDGVCVGGTAGDAGQRASVSR</sequence>
<comment type="pathway">
    <text evidence="1 8">Purine metabolism; guanine degradation; xanthine from guanine: step 1/1.</text>
</comment>
<keyword evidence="5 8" id="KW-0378">Hydrolase</keyword>
<keyword evidence="11" id="KW-1185">Reference proteome</keyword>